<comment type="caution">
    <text evidence="1">The sequence shown here is derived from an EMBL/GenBank/DDBJ whole genome shotgun (WGS) entry which is preliminary data.</text>
</comment>
<keyword evidence="2" id="KW-1185">Reference proteome</keyword>
<sequence length="151" mass="16703">MSVKESATAFAQSYAAAMHLGQQASTTPESCGEALANHYLPTFTAYVMGTQTQIVADTRIAGVTDHLQKFQKHGLGMDVRLKALRVEVVSELGSALCWITWEVFPKNGQSGWAWENCYGYRKTQDKEGFEFSVSDNEIALLAQHCPGFFED</sequence>
<name>A0AA43QVV5_9LECA</name>
<gene>
    <name evidence="1" type="ORF">OHK93_003478</name>
</gene>
<protein>
    <submittedName>
        <fullName evidence="1">Uncharacterized protein</fullName>
    </submittedName>
</protein>
<reference evidence="1" key="1">
    <citation type="journal article" date="2023" name="Genome Biol. Evol.">
        <title>First Whole Genome Sequence and Flow Cytometry Genome Size Data for the Lichen-Forming Fungus Ramalina farinacea (Ascomycota).</title>
        <authorList>
            <person name="Llewellyn T."/>
            <person name="Mian S."/>
            <person name="Hill R."/>
            <person name="Leitch I.J."/>
            <person name="Gaya E."/>
        </authorList>
    </citation>
    <scope>NUCLEOTIDE SEQUENCE</scope>
    <source>
        <strain evidence="1">LIQ254RAFAR</strain>
    </source>
</reference>
<dbReference type="AlphaFoldDB" id="A0AA43QVV5"/>
<dbReference type="EMBL" id="JAPUFD010000018">
    <property type="protein sequence ID" value="MDI1492266.1"/>
    <property type="molecule type" value="Genomic_DNA"/>
</dbReference>
<accession>A0AA43QVV5</accession>
<evidence type="ECO:0000313" key="1">
    <source>
        <dbReference type="EMBL" id="MDI1492266.1"/>
    </source>
</evidence>
<dbReference type="Proteomes" id="UP001161017">
    <property type="component" value="Unassembled WGS sequence"/>
</dbReference>
<evidence type="ECO:0000313" key="2">
    <source>
        <dbReference type="Proteomes" id="UP001161017"/>
    </source>
</evidence>
<organism evidence="1 2">
    <name type="scientific">Ramalina farinacea</name>
    <dbReference type="NCBI Taxonomy" id="258253"/>
    <lineage>
        <taxon>Eukaryota</taxon>
        <taxon>Fungi</taxon>
        <taxon>Dikarya</taxon>
        <taxon>Ascomycota</taxon>
        <taxon>Pezizomycotina</taxon>
        <taxon>Lecanoromycetes</taxon>
        <taxon>OSLEUM clade</taxon>
        <taxon>Lecanoromycetidae</taxon>
        <taxon>Lecanorales</taxon>
        <taxon>Lecanorineae</taxon>
        <taxon>Ramalinaceae</taxon>
        <taxon>Ramalina</taxon>
    </lineage>
</organism>
<proteinExistence type="predicted"/>